<evidence type="ECO:0000313" key="2">
    <source>
        <dbReference type="EMBL" id="BAE98704.1"/>
    </source>
</evidence>
<dbReference type="AlphaFoldDB" id="Q0WVZ4"/>
<accession>Q0WVZ4</accession>
<reference evidence="2" key="1">
    <citation type="submission" date="2006-07" db="EMBL/GenBank/DDBJ databases">
        <title>Large-scale analysis of RIKEN Arabidopsis full-length (RAFL) cDNAs.</title>
        <authorList>
            <person name="Totoki Y."/>
            <person name="Seki M."/>
            <person name="Ishida J."/>
            <person name="Nakajima M."/>
            <person name="Enju A."/>
            <person name="Morosawa T."/>
            <person name="Kamiya A."/>
            <person name="Narusaka M."/>
            <person name="Shin-i T."/>
            <person name="Nakagawa M."/>
            <person name="Sakamoto N."/>
            <person name="Oishi K."/>
            <person name="Kohara Y."/>
            <person name="Kobayashi M."/>
            <person name="Toyoda A."/>
            <person name="Sakaki Y."/>
            <person name="Sakurai T."/>
            <person name="Iida K."/>
            <person name="Akiyama K."/>
            <person name="Satou M."/>
            <person name="Toyoda T."/>
            <person name="Konagaya A."/>
            <person name="Carninci P."/>
            <person name="Kawai J."/>
            <person name="Hayashizaki Y."/>
            <person name="Shinozaki K."/>
        </authorList>
    </citation>
    <scope>NUCLEOTIDE SEQUENCE</scope>
</reference>
<feature type="transmembrane region" description="Helical" evidence="1">
    <location>
        <begin position="20"/>
        <end position="36"/>
    </location>
</feature>
<dbReference type="EMBL" id="AK226588">
    <property type="protein sequence ID" value="BAE98704.1"/>
    <property type="molecule type" value="mRNA"/>
</dbReference>
<evidence type="ECO:0000256" key="1">
    <source>
        <dbReference type="SAM" id="Phobius"/>
    </source>
</evidence>
<keyword evidence="1" id="KW-0472">Membrane</keyword>
<keyword evidence="1" id="KW-1133">Transmembrane helix</keyword>
<evidence type="ECO:0008006" key="3">
    <source>
        <dbReference type="Google" id="ProtNLM"/>
    </source>
</evidence>
<sequence>MNRRKIRNASGLVNTYSSKLGYCLLVICFSLLIFVHKDRLYHTATCNTFLQELRCQ</sequence>
<proteinExistence type="evidence at transcript level"/>
<protein>
    <recommendedName>
        <fullName evidence="3">Transmembrane protein</fullName>
    </recommendedName>
</protein>
<keyword evidence="1" id="KW-0812">Transmembrane</keyword>
<name>Q0WVZ4_ARATH</name>
<organism evidence="2">
    <name type="scientific">Arabidopsis thaliana</name>
    <name type="common">Mouse-ear cress</name>
    <dbReference type="NCBI Taxonomy" id="3702"/>
    <lineage>
        <taxon>Eukaryota</taxon>
        <taxon>Viridiplantae</taxon>
        <taxon>Streptophyta</taxon>
        <taxon>Embryophyta</taxon>
        <taxon>Tracheophyta</taxon>
        <taxon>Spermatophyta</taxon>
        <taxon>Magnoliopsida</taxon>
        <taxon>eudicotyledons</taxon>
        <taxon>Gunneridae</taxon>
        <taxon>Pentapetalae</taxon>
        <taxon>rosids</taxon>
        <taxon>malvids</taxon>
        <taxon>Brassicales</taxon>
        <taxon>Brassicaceae</taxon>
        <taxon>Camelineae</taxon>
        <taxon>Arabidopsis</taxon>
    </lineage>
</organism>